<keyword evidence="1" id="KW-0949">S-adenosyl-L-methionine</keyword>
<evidence type="ECO:0000256" key="2">
    <source>
        <dbReference type="ARBA" id="ARBA00024035"/>
    </source>
</evidence>
<dbReference type="Gene3D" id="2.40.30.90">
    <property type="entry name" value="Bacterial fluorinating enzyme like"/>
    <property type="match status" value="1"/>
</dbReference>
<dbReference type="PIRSF" id="PIRSF006779">
    <property type="entry name" value="UCP006779"/>
    <property type="match status" value="1"/>
</dbReference>
<dbReference type="InterPro" id="IPR023228">
    <property type="entry name" value="SAM_OH_AdoTrfase_N_sf"/>
</dbReference>
<evidence type="ECO:0000259" key="4">
    <source>
        <dbReference type="Pfam" id="PF20257"/>
    </source>
</evidence>
<protein>
    <recommendedName>
        <fullName evidence="7">SAM-dependent chlorinase/fluorinase</fullName>
    </recommendedName>
</protein>
<dbReference type="Pfam" id="PF01887">
    <property type="entry name" value="SAM_HAT_N"/>
    <property type="match status" value="1"/>
</dbReference>
<dbReference type="STRING" id="1548547.BA177_05740"/>
<dbReference type="Pfam" id="PF20257">
    <property type="entry name" value="SAM_HAT_C"/>
    <property type="match status" value="1"/>
</dbReference>
<proteinExistence type="inferred from homology"/>
<dbReference type="RefSeq" id="WP_068614047.1">
    <property type="nucleotide sequence ID" value="NZ_CP016268.1"/>
</dbReference>
<name>A0A193LE22_9GAMM</name>
<sequence length="268" mass="28561">MSQFRPAGVITITTDLGHKGPFVGVMKGVIATRNPSANVIDVTHDIPAHWPPEAGFWISRAYPYFPRGSIHLGIVDPGVGTERDILVAEIDGHLFIAPDNGLLATLLPRANSIRKLDLEGLAGLHLPAPSSTFHGRDIFAPVAAELAAGNVLPEDTGAETKDWTPGWLDEPEVSHNRVSGVIVTIDAFGNLISNVDARLIDGFRSPEVKLSGRRFPMQTTYGRAEPGSYLALINSFGVVEIARVEGNAAEHLGSDRGAPLIITDLGTG</sequence>
<keyword evidence="6" id="KW-1185">Reference proteome</keyword>
<dbReference type="EMBL" id="CP016268">
    <property type="protein sequence ID" value="ANO50775.1"/>
    <property type="molecule type" value="Genomic_DNA"/>
</dbReference>
<dbReference type="Gene3D" id="3.40.50.10790">
    <property type="entry name" value="S-adenosyl-l-methionine hydroxide adenosyltransferase, N-terminal"/>
    <property type="match status" value="1"/>
</dbReference>
<evidence type="ECO:0000259" key="3">
    <source>
        <dbReference type="Pfam" id="PF01887"/>
    </source>
</evidence>
<evidence type="ECO:0000313" key="6">
    <source>
        <dbReference type="Proteomes" id="UP000092695"/>
    </source>
</evidence>
<dbReference type="AlphaFoldDB" id="A0A193LE22"/>
<organism evidence="5 6">
    <name type="scientific">Woeseia oceani</name>
    <dbReference type="NCBI Taxonomy" id="1548547"/>
    <lineage>
        <taxon>Bacteria</taxon>
        <taxon>Pseudomonadati</taxon>
        <taxon>Pseudomonadota</taxon>
        <taxon>Gammaproteobacteria</taxon>
        <taxon>Woeseiales</taxon>
        <taxon>Woeseiaceae</taxon>
        <taxon>Woeseia</taxon>
    </lineage>
</organism>
<gene>
    <name evidence="5" type="ORF">BA177_05740</name>
</gene>
<dbReference type="InterPro" id="IPR023227">
    <property type="entry name" value="SAM_OH_AdoTrfase_C_sf"/>
</dbReference>
<dbReference type="SUPFAM" id="SSF101852">
    <property type="entry name" value="Bacterial fluorinating enzyme, C-terminal domain"/>
    <property type="match status" value="1"/>
</dbReference>
<evidence type="ECO:0000256" key="1">
    <source>
        <dbReference type="ARBA" id="ARBA00022691"/>
    </source>
</evidence>
<dbReference type="PANTHER" id="PTHR35092">
    <property type="entry name" value="CHLORINASE MJ1651"/>
    <property type="match status" value="1"/>
</dbReference>
<feature type="domain" description="S-adenosyl-l-methionine hydroxide adenosyltransferase C-terminal" evidence="4">
    <location>
        <begin position="180"/>
        <end position="259"/>
    </location>
</feature>
<dbReference type="InterPro" id="IPR046470">
    <property type="entry name" value="SAM_HAT_C"/>
</dbReference>
<reference evidence="5 6" key="1">
    <citation type="submission" date="2016-06" db="EMBL/GenBank/DDBJ databases">
        <title>Complete genome sequence of a deep-branching marine Gamma Proteobacterium Woeseia oceani type strain XK5.</title>
        <authorList>
            <person name="Mu D."/>
            <person name="Du Z."/>
        </authorList>
    </citation>
    <scope>NUCLEOTIDE SEQUENCE [LARGE SCALE GENOMIC DNA]</scope>
    <source>
        <strain evidence="5 6">XK5</strain>
    </source>
</reference>
<dbReference type="OrthoDB" id="9792195at2"/>
<feature type="domain" description="S-adenosyl-l-methionine hydroxide adenosyltransferase N-terminal" evidence="3">
    <location>
        <begin position="10"/>
        <end position="151"/>
    </location>
</feature>
<dbReference type="InterPro" id="IPR002747">
    <property type="entry name" value="SAM_OH_AdoTrfase"/>
</dbReference>
<evidence type="ECO:0008006" key="7">
    <source>
        <dbReference type="Google" id="ProtNLM"/>
    </source>
</evidence>
<dbReference type="PANTHER" id="PTHR35092:SF1">
    <property type="entry name" value="CHLORINASE MJ1651"/>
    <property type="match status" value="1"/>
</dbReference>
<dbReference type="InterPro" id="IPR046469">
    <property type="entry name" value="SAM_HAT_N"/>
</dbReference>
<dbReference type="KEGG" id="woc:BA177_05740"/>
<comment type="similarity">
    <text evidence="2">Belongs to the SAM hydrolase / SAM-dependent halogenase family.</text>
</comment>
<dbReference type="Proteomes" id="UP000092695">
    <property type="component" value="Chromosome"/>
</dbReference>
<evidence type="ECO:0000313" key="5">
    <source>
        <dbReference type="EMBL" id="ANO50775.1"/>
    </source>
</evidence>
<dbReference type="SUPFAM" id="SSF102522">
    <property type="entry name" value="Bacterial fluorinating enzyme, N-terminal domain"/>
    <property type="match status" value="1"/>
</dbReference>
<accession>A0A193LE22</accession>